<dbReference type="PANTHER" id="PTHR40027:SF1">
    <property type="entry name" value="CELL DIVISION PROTEIN DIVIC"/>
    <property type="match status" value="1"/>
</dbReference>
<keyword evidence="1" id="KW-0175">Coiled coil</keyword>
<evidence type="ECO:0000256" key="1">
    <source>
        <dbReference type="SAM" id="Coils"/>
    </source>
</evidence>
<comment type="caution">
    <text evidence="3">The sequence shown here is derived from an EMBL/GenBank/DDBJ whole genome shotgun (WGS) entry which is preliminary data.</text>
</comment>
<feature type="coiled-coil region" evidence="1">
    <location>
        <begin position="68"/>
        <end position="102"/>
    </location>
</feature>
<evidence type="ECO:0000313" key="3">
    <source>
        <dbReference type="EMBL" id="PSL27133.1"/>
    </source>
</evidence>
<dbReference type="GO" id="GO:0051301">
    <property type="term" value="P:cell division"/>
    <property type="evidence" value="ECO:0007669"/>
    <property type="project" value="UniProtKB-KW"/>
</dbReference>
<organism evidence="3 4">
    <name type="scientific">Planomicrobium soli</name>
    <dbReference type="NCBI Taxonomy" id="1176648"/>
    <lineage>
        <taxon>Bacteria</taxon>
        <taxon>Bacillati</taxon>
        <taxon>Bacillota</taxon>
        <taxon>Bacilli</taxon>
        <taxon>Bacillales</taxon>
        <taxon>Caryophanaceae</taxon>
        <taxon>Planomicrobium</taxon>
    </lineage>
</organism>
<keyword evidence="2" id="KW-1133">Transmembrane helix</keyword>
<sequence length="136" mass="15872">MGLKKDTKAEGREVTSIRNDYVRSIERQEQRQQAHKVRLFRRLSVFGLFVLLASIWIGSTLHAQSQTLSEKEQLHKEALIALQGVEQEQEKLKEQIVLLNDEEYLAKLARKEYFLSEDGEIIFTIPKTEEKAEEKE</sequence>
<dbReference type="OrthoDB" id="2991180at2"/>
<protein>
    <submittedName>
        <fullName evidence="3">Cell division protein DivIC</fullName>
    </submittedName>
</protein>
<proteinExistence type="predicted"/>
<reference evidence="3 4" key="1">
    <citation type="submission" date="2018-03" db="EMBL/GenBank/DDBJ databases">
        <title>Genomic Encyclopedia of Type Strains, Phase III (KMG-III): the genomes of soil and plant-associated and newly described type strains.</title>
        <authorList>
            <person name="Whitman W."/>
        </authorList>
    </citation>
    <scope>NUCLEOTIDE SEQUENCE [LARGE SCALE GENOMIC DNA]</scope>
    <source>
        <strain evidence="3 4">CGMCC 1.12259</strain>
    </source>
</reference>
<name>A0A2P8FZI5_9BACL</name>
<dbReference type="InterPro" id="IPR007060">
    <property type="entry name" value="FtsL/DivIC"/>
</dbReference>
<dbReference type="RefSeq" id="WP_106534699.1">
    <property type="nucleotide sequence ID" value="NZ_PYAT01000018.1"/>
</dbReference>
<keyword evidence="3" id="KW-0131">Cell cycle</keyword>
<keyword evidence="4" id="KW-1185">Reference proteome</keyword>
<keyword evidence="2" id="KW-0472">Membrane</keyword>
<dbReference type="AlphaFoldDB" id="A0A2P8FZI5"/>
<dbReference type="EMBL" id="PYAT01000018">
    <property type="protein sequence ID" value="PSL27133.1"/>
    <property type="molecule type" value="Genomic_DNA"/>
</dbReference>
<gene>
    <name evidence="3" type="ORF">B0H99_11836</name>
</gene>
<accession>A0A2P8FZI5</accession>
<keyword evidence="3" id="KW-0132">Cell division</keyword>
<dbReference type="InterPro" id="IPR039076">
    <property type="entry name" value="DivIC"/>
</dbReference>
<evidence type="ECO:0000313" key="4">
    <source>
        <dbReference type="Proteomes" id="UP000242682"/>
    </source>
</evidence>
<dbReference type="Proteomes" id="UP000242682">
    <property type="component" value="Unassembled WGS sequence"/>
</dbReference>
<keyword evidence="2" id="KW-0812">Transmembrane</keyword>
<feature type="transmembrane region" description="Helical" evidence="2">
    <location>
        <begin position="39"/>
        <end position="58"/>
    </location>
</feature>
<evidence type="ECO:0000256" key="2">
    <source>
        <dbReference type="SAM" id="Phobius"/>
    </source>
</evidence>
<dbReference type="Pfam" id="PF04977">
    <property type="entry name" value="DivIC"/>
    <property type="match status" value="1"/>
</dbReference>
<dbReference type="PANTHER" id="PTHR40027">
    <property type="entry name" value="CELL DIVISION PROTEIN DIVIC"/>
    <property type="match status" value="1"/>
</dbReference>